<dbReference type="EMBL" id="LNYW01000074">
    <property type="protein sequence ID" value="KTD56471.1"/>
    <property type="molecule type" value="Genomic_DNA"/>
</dbReference>
<evidence type="ECO:0000313" key="3">
    <source>
        <dbReference type="Proteomes" id="UP000054600"/>
    </source>
</evidence>
<keyword evidence="3" id="KW-1185">Reference proteome</keyword>
<comment type="caution">
    <text evidence="2">The sequence shown here is derived from an EMBL/GenBank/DDBJ whole genome shotgun (WGS) entry which is preliminary data.</text>
</comment>
<reference evidence="2 3" key="1">
    <citation type="submission" date="2015-11" db="EMBL/GenBank/DDBJ databases">
        <title>Genomic analysis of 38 Legionella species identifies large and diverse effector repertoires.</title>
        <authorList>
            <person name="Burstein D."/>
            <person name="Amaro F."/>
            <person name="Zusman T."/>
            <person name="Lifshitz Z."/>
            <person name="Cohen O."/>
            <person name="Gilbert J.A."/>
            <person name="Pupko T."/>
            <person name="Shuman H.A."/>
            <person name="Segal G."/>
        </authorList>
    </citation>
    <scope>NUCLEOTIDE SEQUENCE [LARGE SCALE GENOMIC DNA]</scope>
    <source>
        <strain evidence="2 3">ATCC 49655</strain>
    </source>
</reference>
<dbReference type="Proteomes" id="UP000054600">
    <property type="component" value="Unassembled WGS sequence"/>
</dbReference>
<dbReference type="RefSeq" id="WP_018576370.1">
    <property type="nucleotide sequence ID" value="NZ_KB892385.1"/>
</dbReference>
<dbReference type="Pfam" id="PF05239">
    <property type="entry name" value="PRC"/>
    <property type="match status" value="1"/>
</dbReference>
<dbReference type="Gene3D" id="2.30.30.240">
    <property type="entry name" value="PRC-barrel domain"/>
    <property type="match status" value="1"/>
</dbReference>
<organism evidence="2 3">
    <name type="scientific">Legionella shakespearei DSM 23087</name>
    <dbReference type="NCBI Taxonomy" id="1122169"/>
    <lineage>
        <taxon>Bacteria</taxon>
        <taxon>Pseudomonadati</taxon>
        <taxon>Pseudomonadota</taxon>
        <taxon>Gammaproteobacteria</taxon>
        <taxon>Legionellales</taxon>
        <taxon>Legionellaceae</taxon>
        <taxon>Legionella</taxon>
    </lineage>
</organism>
<accession>A0A0W0YI17</accession>
<evidence type="ECO:0000259" key="1">
    <source>
        <dbReference type="Pfam" id="PF05239"/>
    </source>
</evidence>
<dbReference type="STRING" id="1122169.Lsha_2870"/>
<protein>
    <submittedName>
        <fullName evidence="2">PRC-barrel domain protein</fullName>
    </submittedName>
</protein>
<dbReference type="InterPro" id="IPR011033">
    <property type="entry name" value="PRC_barrel-like_sf"/>
</dbReference>
<dbReference type="SUPFAM" id="SSF50346">
    <property type="entry name" value="PRC-barrel domain"/>
    <property type="match status" value="1"/>
</dbReference>
<feature type="domain" description="PRC-barrel" evidence="1">
    <location>
        <begin position="7"/>
        <end position="81"/>
    </location>
</feature>
<dbReference type="eggNOG" id="COG1873">
    <property type="taxonomic scope" value="Bacteria"/>
</dbReference>
<dbReference type="PATRIC" id="fig|1122169.6.peg.3299"/>
<proteinExistence type="predicted"/>
<dbReference type="PANTHER" id="PTHR36505:SF1">
    <property type="entry name" value="BLR1072 PROTEIN"/>
    <property type="match status" value="1"/>
</dbReference>
<gene>
    <name evidence="2" type="ORF">Lsha_2870</name>
</gene>
<dbReference type="PANTHER" id="PTHR36505">
    <property type="entry name" value="BLR1072 PROTEIN"/>
    <property type="match status" value="1"/>
</dbReference>
<dbReference type="AlphaFoldDB" id="A0A0W0YI17"/>
<name>A0A0W0YI17_9GAMM</name>
<sequence>MNTNIVNADDVIGVNVENIQNESLGKVEAIMLDKTSGQVAYVVLSYGGFLGMGDKLFALPWSIFSYDASEDCFKIPLDKEKLKNSPGFDKDHWPDMSNTTWRNSINTYYGSGRTHM</sequence>
<dbReference type="InterPro" id="IPR027275">
    <property type="entry name" value="PRC-brl_dom"/>
</dbReference>
<evidence type="ECO:0000313" key="2">
    <source>
        <dbReference type="EMBL" id="KTD56471.1"/>
    </source>
</evidence>